<keyword evidence="2" id="KW-1185">Reference proteome</keyword>
<proteinExistence type="predicted"/>
<accession>A0A0C5W0Z6</accession>
<evidence type="ECO:0000313" key="1">
    <source>
        <dbReference type="EMBL" id="AJR05016.1"/>
    </source>
</evidence>
<dbReference type="STRING" id="1454006.AW14_14605"/>
<name>A0A0C5W0Z6_9FLAO</name>
<organism evidence="1 2">
    <name type="scientific">Siansivirga zeaxanthinifaciens CC-SAMT-1</name>
    <dbReference type="NCBI Taxonomy" id="1454006"/>
    <lineage>
        <taxon>Bacteria</taxon>
        <taxon>Pseudomonadati</taxon>
        <taxon>Bacteroidota</taxon>
        <taxon>Flavobacteriia</taxon>
        <taxon>Flavobacteriales</taxon>
        <taxon>Flavobacteriaceae</taxon>
        <taxon>Siansivirga</taxon>
    </lineage>
</organism>
<dbReference type="AlphaFoldDB" id="A0A0C5W0Z6"/>
<evidence type="ECO:0000313" key="2">
    <source>
        <dbReference type="Proteomes" id="UP000032229"/>
    </source>
</evidence>
<dbReference type="Proteomes" id="UP000032229">
    <property type="component" value="Chromosome"/>
</dbReference>
<dbReference type="HOGENOM" id="CLU_1320173_0_0_10"/>
<reference evidence="1 2" key="1">
    <citation type="submission" date="2014-02" db="EMBL/GenBank/DDBJ databases">
        <authorList>
            <person name="Young C.-C."/>
            <person name="Hameed A."/>
            <person name="Huang H.-C."/>
            <person name="Shahina M."/>
        </authorList>
    </citation>
    <scope>NUCLEOTIDE SEQUENCE [LARGE SCALE GENOMIC DNA]</scope>
    <source>
        <strain evidence="1 2">CC-SAMT-1</strain>
    </source>
</reference>
<dbReference type="EMBL" id="CP007202">
    <property type="protein sequence ID" value="AJR05016.1"/>
    <property type="molecule type" value="Genomic_DNA"/>
</dbReference>
<sequence>MNDKIKNMIDIAAADDVLTIEELKLIKKIAEKENVDWDEVEFYMLQVGALNEQQSEYDISDDNLISIISTWITRLKQGEFEGVAEPFPSKINDSYLKKAAAVGFKLFNNVNNAVKQEETKLNRFDKFKMNVAKKAINGSINIVPGSKLVRNVGSNLINQITPQARIYYREDIRVELDKYIDILELRVKTKKIKESTLTSIKEQVSEIE</sequence>
<protein>
    <submittedName>
        <fullName evidence="1">Uncharacterized protein</fullName>
    </submittedName>
</protein>
<gene>
    <name evidence="1" type="ORF">AW14_14605</name>
</gene>
<dbReference type="KEGG" id="sze:AW14_14605"/>